<sequence length="54" mass="5580">MLNESGKSPTTLRENVTSPKGTTAAALASFTDAKTGEIIAAAMKAARDRSQELA</sequence>
<dbReference type="Pfam" id="PF14748">
    <property type="entry name" value="P5CR_dimer"/>
    <property type="match status" value="1"/>
</dbReference>
<reference evidence="3" key="1">
    <citation type="submission" date="2020-05" db="EMBL/GenBank/DDBJ databases">
        <authorList>
            <person name="Chiriac C."/>
            <person name="Salcher M."/>
            <person name="Ghai R."/>
            <person name="Kavagutti S V."/>
        </authorList>
    </citation>
    <scope>NUCLEOTIDE SEQUENCE</scope>
</reference>
<feature type="compositionally biased region" description="Polar residues" evidence="1">
    <location>
        <begin position="1"/>
        <end position="21"/>
    </location>
</feature>
<gene>
    <name evidence="3" type="ORF">UFOPK2982_00349</name>
</gene>
<organism evidence="3">
    <name type="scientific">freshwater metagenome</name>
    <dbReference type="NCBI Taxonomy" id="449393"/>
    <lineage>
        <taxon>unclassified sequences</taxon>
        <taxon>metagenomes</taxon>
        <taxon>ecological metagenomes</taxon>
    </lineage>
</organism>
<dbReference type="SUPFAM" id="SSF48179">
    <property type="entry name" value="6-phosphogluconate dehydrogenase C-terminal domain-like"/>
    <property type="match status" value="1"/>
</dbReference>
<evidence type="ECO:0000313" key="3">
    <source>
        <dbReference type="EMBL" id="CAB4788058.1"/>
    </source>
</evidence>
<feature type="region of interest" description="Disordered" evidence="1">
    <location>
        <begin position="1"/>
        <end position="23"/>
    </location>
</feature>
<feature type="domain" description="Pyrroline-5-carboxylate reductase dimerisation" evidence="2">
    <location>
        <begin position="1"/>
        <end position="53"/>
    </location>
</feature>
<dbReference type="AlphaFoldDB" id="A0A6J6WYS5"/>
<dbReference type="Gene3D" id="1.10.3730.10">
    <property type="entry name" value="ProC C-terminal domain-like"/>
    <property type="match status" value="1"/>
</dbReference>
<proteinExistence type="predicted"/>
<protein>
    <submittedName>
        <fullName evidence="3">Unannotated protein</fullName>
    </submittedName>
</protein>
<name>A0A6J6WYS5_9ZZZZ</name>
<dbReference type="InterPro" id="IPR008927">
    <property type="entry name" value="6-PGluconate_DH-like_C_sf"/>
</dbReference>
<evidence type="ECO:0000256" key="1">
    <source>
        <dbReference type="SAM" id="MobiDB-lite"/>
    </source>
</evidence>
<dbReference type="InterPro" id="IPR029036">
    <property type="entry name" value="P5CR_dimer"/>
</dbReference>
<evidence type="ECO:0000259" key="2">
    <source>
        <dbReference type="Pfam" id="PF14748"/>
    </source>
</evidence>
<accession>A0A6J6WYS5</accession>
<dbReference type="EMBL" id="CAFAAE010000031">
    <property type="protein sequence ID" value="CAB4788058.1"/>
    <property type="molecule type" value="Genomic_DNA"/>
</dbReference>